<name>A0A4S8KRB6_DENBC</name>
<feature type="chain" id="PRO_5020588466" evidence="1">
    <location>
        <begin position="26"/>
        <end position="101"/>
    </location>
</feature>
<accession>A0A4S8KRB6</accession>
<feature type="signal peptide" evidence="1">
    <location>
        <begin position="1"/>
        <end position="25"/>
    </location>
</feature>
<protein>
    <submittedName>
        <fullName evidence="2">Uncharacterized protein</fullName>
    </submittedName>
</protein>
<organism evidence="2 3">
    <name type="scientific">Dendrothele bispora (strain CBS 962.96)</name>
    <dbReference type="NCBI Taxonomy" id="1314807"/>
    <lineage>
        <taxon>Eukaryota</taxon>
        <taxon>Fungi</taxon>
        <taxon>Dikarya</taxon>
        <taxon>Basidiomycota</taxon>
        <taxon>Agaricomycotina</taxon>
        <taxon>Agaricomycetes</taxon>
        <taxon>Agaricomycetidae</taxon>
        <taxon>Agaricales</taxon>
        <taxon>Agaricales incertae sedis</taxon>
        <taxon>Dendrothele</taxon>
    </lineage>
</organism>
<proteinExistence type="predicted"/>
<dbReference type="Proteomes" id="UP000297245">
    <property type="component" value="Unassembled WGS sequence"/>
</dbReference>
<reference evidence="2 3" key="1">
    <citation type="journal article" date="2019" name="Nat. Ecol. Evol.">
        <title>Megaphylogeny resolves global patterns of mushroom evolution.</title>
        <authorList>
            <person name="Varga T."/>
            <person name="Krizsan K."/>
            <person name="Foldi C."/>
            <person name="Dima B."/>
            <person name="Sanchez-Garcia M."/>
            <person name="Sanchez-Ramirez S."/>
            <person name="Szollosi G.J."/>
            <person name="Szarkandi J.G."/>
            <person name="Papp V."/>
            <person name="Albert L."/>
            <person name="Andreopoulos W."/>
            <person name="Angelini C."/>
            <person name="Antonin V."/>
            <person name="Barry K.W."/>
            <person name="Bougher N.L."/>
            <person name="Buchanan P."/>
            <person name="Buyck B."/>
            <person name="Bense V."/>
            <person name="Catcheside P."/>
            <person name="Chovatia M."/>
            <person name="Cooper J."/>
            <person name="Damon W."/>
            <person name="Desjardin D."/>
            <person name="Finy P."/>
            <person name="Geml J."/>
            <person name="Haridas S."/>
            <person name="Hughes K."/>
            <person name="Justo A."/>
            <person name="Karasinski D."/>
            <person name="Kautmanova I."/>
            <person name="Kiss B."/>
            <person name="Kocsube S."/>
            <person name="Kotiranta H."/>
            <person name="LaButti K.M."/>
            <person name="Lechner B.E."/>
            <person name="Liimatainen K."/>
            <person name="Lipzen A."/>
            <person name="Lukacs Z."/>
            <person name="Mihaltcheva S."/>
            <person name="Morgado L.N."/>
            <person name="Niskanen T."/>
            <person name="Noordeloos M.E."/>
            <person name="Ohm R.A."/>
            <person name="Ortiz-Santana B."/>
            <person name="Ovrebo C."/>
            <person name="Racz N."/>
            <person name="Riley R."/>
            <person name="Savchenko A."/>
            <person name="Shiryaev A."/>
            <person name="Soop K."/>
            <person name="Spirin V."/>
            <person name="Szebenyi C."/>
            <person name="Tomsovsky M."/>
            <person name="Tulloss R.E."/>
            <person name="Uehling J."/>
            <person name="Grigoriev I.V."/>
            <person name="Vagvolgyi C."/>
            <person name="Papp T."/>
            <person name="Martin F.M."/>
            <person name="Miettinen O."/>
            <person name="Hibbett D.S."/>
            <person name="Nagy L.G."/>
        </authorList>
    </citation>
    <scope>NUCLEOTIDE SEQUENCE [LARGE SCALE GENOMIC DNA]</scope>
    <source>
        <strain evidence="2 3">CBS 962.96</strain>
    </source>
</reference>
<gene>
    <name evidence="2" type="ORF">K435DRAFT_64933</name>
</gene>
<dbReference type="AlphaFoldDB" id="A0A4S8KRB6"/>
<dbReference type="EMBL" id="ML180244">
    <property type="protein sequence ID" value="THU78193.1"/>
    <property type="molecule type" value="Genomic_DNA"/>
</dbReference>
<keyword evidence="3" id="KW-1185">Reference proteome</keyword>
<keyword evidence="1" id="KW-0732">Signal</keyword>
<sequence length="101" mass="11413">MAIFPHILSNSLCLFFTSKLWSTRAFRAQCQTPPTRDPKTTIECDRTTYYPQPSFFAIFSTGITVIEMYPLLEGWARKFGSGPLVRAVNSVGVVFHVGVHR</sequence>
<evidence type="ECO:0000256" key="1">
    <source>
        <dbReference type="SAM" id="SignalP"/>
    </source>
</evidence>
<evidence type="ECO:0000313" key="2">
    <source>
        <dbReference type="EMBL" id="THU78193.1"/>
    </source>
</evidence>
<evidence type="ECO:0000313" key="3">
    <source>
        <dbReference type="Proteomes" id="UP000297245"/>
    </source>
</evidence>